<accession>A0A0L0DF54</accession>
<dbReference type="RefSeq" id="XP_013757425.1">
    <property type="nucleotide sequence ID" value="XM_013901971.1"/>
</dbReference>
<evidence type="ECO:0000313" key="1">
    <source>
        <dbReference type="EMBL" id="KNC49948.1"/>
    </source>
</evidence>
<dbReference type="EMBL" id="GL349458">
    <property type="protein sequence ID" value="KNC49948.1"/>
    <property type="molecule type" value="Genomic_DNA"/>
</dbReference>
<name>A0A0L0DF54_THETB</name>
<dbReference type="Proteomes" id="UP000054408">
    <property type="component" value="Unassembled WGS sequence"/>
</dbReference>
<keyword evidence="2" id="KW-1185">Reference proteome</keyword>
<evidence type="ECO:0000313" key="2">
    <source>
        <dbReference type="Proteomes" id="UP000054408"/>
    </source>
</evidence>
<reference evidence="1 2" key="1">
    <citation type="submission" date="2010-05" db="EMBL/GenBank/DDBJ databases">
        <title>The Genome Sequence of Thecamonas trahens ATCC 50062.</title>
        <authorList>
            <consortium name="The Broad Institute Genome Sequencing Platform"/>
            <person name="Russ C."/>
            <person name="Cuomo C."/>
            <person name="Shea T."/>
            <person name="Young S.K."/>
            <person name="Zeng Q."/>
            <person name="Koehrsen M."/>
            <person name="Haas B."/>
            <person name="Borodovsky M."/>
            <person name="Guigo R."/>
            <person name="Alvarado L."/>
            <person name="Berlin A."/>
            <person name="Bochicchio J."/>
            <person name="Borenstein D."/>
            <person name="Chapman S."/>
            <person name="Chen Z."/>
            <person name="Freedman E."/>
            <person name="Gellesch M."/>
            <person name="Goldberg J."/>
            <person name="Griggs A."/>
            <person name="Gujja S."/>
            <person name="Heilman E."/>
            <person name="Heiman D."/>
            <person name="Hepburn T."/>
            <person name="Howarth C."/>
            <person name="Jen D."/>
            <person name="Larson L."/>
            <person name="Mehta T."/>
            <person name="Park D."/>
            <person name="Pearson M."/>
            <person name="Roberts A."/>
            <person name="Saif S."/>
            <person name="Shenoy N."/>
            <person name="Sisk P."/>
            <person name="Stolte C."/>
            <person name="Sykes S."/>
            <person name="Thomson T."/>
            <person name="Walk T."/>
            <person name="White J."/>
            <person name="Yandava C."/>
            <person name="Burger G."/>
            <person name="Gray M.W."/>
            <person name="Holland P.W.H."/>
            <person name="King N."/>
            <person name="Lang F.B.F."/>
            <person name="Roger A.J."/>
            <person name="Ruiz-Trillo I."/>
            <person name="Lander E."/>
            <person name="Nusbaum C."/>
        </authorList>
    </citation>
    <scope>NUCLEOTIDE SEQUENCE [LARGE SCALE GENOMIC DNA]</scope>
    <source>
        <strain evidence="1 2">ATCC 50062</strain>
    </source>
</reference>
<protein>
    <submittedName>
        <fullName evidence="1">Uncharacterized protein</fullName>
    </submittedName>
</protein>
<dbReference type="GeneID" id="25565465"/>
<organism evidence="1 2">
    <name type="scientific">Thecamonas trahens ATCC 50062</name>
    <dbReference type="NCBI Taxonomy" id="461836"/>
    <lineage>
        <taxon>Eukaryota</taxon>
        <taxon>Apusozoa</taxon>
        <taxon>Apusomonadida</taxon>
        <taxon>Apusomonadidae</taxon>
        <taxon>Thecamonas</taxon>
    </lineage>
</organism>
<proteinExistence type="predicted"/>
<dbReference type="AlphaFoldDB" id="A0A0L0DF54"/>
<sequence length="116" mass="12343">MAAYASGAYNPATYEDPAMAPAYRRSALLEQTVPKDSGLLASALHAAVALDAVPETHYCREMWKATREIGRFDGEGSEWCTAALSALVGIPLDTKLELQLDPSPKASSPPPTTPPK</sequence>
<gene>
    <name evidence="1" type="ORF">AMSG_06256</name>
</gene>